<evidence type="ECO:0000313" key="1">
    <source>
        <dbReference type="EMBL" id="MEO3693059.1"/>
    </source>
</evidence>
<reference evidence="1 2" key="1">
    <citation type="submission" date="2024-05" db="EMBL/GenBank/DDBJ databases">
        <title>Roseateles sp. DJS-2-20 16S ribosomal RNA gene Genome sequencing and assembly.</title>
        <authorList>
            <person name="Woo H."/>
        </authorList>
    </citation>
    <scope>NUCLEOTIDE SEQUENCE [LARGE SCALE GENOMIC DNA]</scope>
    <source>
        <strain evidence="1 2">DJS-2-20</strain>
    </source>
</reference>
<name>A0ABV0G5P9_9BURK</name>
<organism evidence="1 2">
    <name type="scientific">Roseateles paludis</name>
    <dbReference type="NCBI Taxonomy" id="3145238"/>
    <lineage>
        <taxon>Bacteria</taxon>
        <taxon>Pseudomonadati</taxon>
        <taxon>Pseudomonadota</taxon>
        <taxon>Betaproteobacteria</taxon>
        <taxon>Burkholderiales</taxon>
        <taxon>Sphaerotilaceae</taxon>
        <taxon>Roseateles</taxon>
    </lineage>
</organism>
<evidence type="ECO:0008006" key="3">
    <source>
        <dbReference type="Google" id="ProtNLM"/>
    </source>
</evidence>
<evidence type="ECO:0000313" key="2">
    <source>
        <dbReference type="Proteomes" id="UP001495147"/>
    </source>
</evidence>
<dbReference type="Proteomes" id="UP001495147">
    <property type="component" value="Unassembled WGS sequence"/>
</dbReference>
<protein>
    <recommendedName>
        <fullName evidence="3">SMI1/KNR4 family protein</fullName>
    </recommendedName>
</protein>
<comment type="caution">
    <text evidence="1">The sequence shown here is derived from an EMBL/GenBank/DDBJ whole genome shotgun (WGS) entry which is preliminary data.</text>
</comment>
<dbReference type="RefSeq" id="WP_347705879.1">
    <property type="nucleotide sequence ID" value="NZ_JBDPZD010000005.1"/>
</dbReference>
<accession>A0ABV0G5P9</accession>
<dbReference type="EMBL" id="JBDPZD010000005">
    <property type="protein sequence ID" value="MEO3693059.1"/>
    <property type="molecule type" value="Genomic_DNA"/>
</dbReference>
<sequence length="138" mass="15637">MSQHALFSLLPRWVAEGAEPLPPERPGEVAKVFEHLGSIATPDVVSLYSTLGGMRTMDEEYWRLWTLEEIAAQSFSEFGVLFSDYLISCWEYRLRPVSETHSSVFVDRFDGSPPALVAATLEEFFQRYATSAQDLLNQ</sequence>
<proteinExistence type="predicted"/>
<gene>
    <name evidence="1" type="ORF">ABDJ85_16420</name>
</gene>
<keyword evidence="2" id="KW-1185">Reference proteome</keyword>